<dbReference type="WBParaSite" id="nRc.2.0.1.t16183-RA">
    <property type="protein sequence ID" value="nRc.2.0.1.t16183-RA"/>
    <property type="gene ID" value="nRc.2.0.1.g16183"/>
</dbReference>
<sequence>METPYKQNHFIIRHTDQSKCYWIKPLAHLYLPFLTEWNGKPSAERSRTKGKFAFHSVRLEVTVDRFPQKGSFIRSLSNGTERIVNVTFRRRKEVKLLTIRFVPFRRKRQV</sequence>
<proteinExistence type="predicted"/>
<dbReference type="Proteomes" id="UP000887565">
    <property type="component" value="Unplaced"/>
</dbReference>
<evidence type="ECO:0000313" key="2">
    <source>
        <dbReference type="WBParaSite" id="nRc.2.0.1.t16183-RA"/>
    </source>
</evidence>
<accession>A0A915IPR3</accession>
<evidence type="ECO:0000313" key="1">
    <source>
        <dbReference type="Proteomes" id="UP000887565"/>
    </source>
</evidence>
<dbReference type="AlphaFoldDB" id="A0A915IPR3"/>
<keyword evidence="1" id="KW-1185">Reference proteome</keyword>
<reference evidence="2" key="1">
    <citation type="submission" date="2022-11" db="UniProtKB">
        <authorList>
            <consortium name="WormBaseParasite"/>
        </authorList>
    </citation>
    <scope>IDENTIFICATION</scope>
</reference>
<protein>
    <submittedName>
        <fullName evidence="2">Ribosomal protein L19</fullName>
    </submittedName>
</protein>
<name>A0A915IPR3_ROMCU</name>
<organism evidence="1 2">
    <name type="scientific">Romanomermis culicivorax</name>
    <name type="common">Nematode worm</name>
    <dbReference type="NCBI Taxonomy" id="13658"/>
    <lineage>
        <taxon>Eukaryota</taxon>
        <taxon>Metazoa</taxon>
        <taxon>Ecdysozoa</taxon>
        <taxon>Nematoda</taxon>
        <taxon>Enoplea</taxon>
        <taxon>Dorylaimia</taxon>
        <taxon>Mermithida</taxon>
        <taxon>Mermithoidea</taxon>
        <taxon>Mermithidae</taxon>
        <taxon>Romanomermis</taxon>
    </lineage>
</organism>